<accession>A0AAF0DAI9</accession>
<dbReference type="PANTHER" id="PTHR31654">
    <property type="entry name" value="SECRETED BETA-GLUCOSIDASE ADG3-RELATED"/>
    <property type="match status" value="1"/>
</dbReference>
<feature type="compositionally biased region" description="Basic and acidic residues" evidence="2">
    <location>
        <begin position="341"/>
        <end position="354"/>
    </location>
</feature>
<dbReference type="InterPro" id="IPR005556">
    <property type="entry name" value="SUN"/>
</dbReference>
<protein>
    <submittedName>
        <fullName evidence="4">Uncharacterized protein</fullName>
    </submittedName>
</protein>
<feature type="compositionally biased region" description="Low complexity" evidence="2">
    <location>
        <begin position="355"/>
        <end position="396"/>
    </location>
</feature>
<dbReference type="InterPro" id="IPR053088">
    <property type="entry name" value="Beta-glucosidase/SUN-like"/>
</dbReference>
<keyword evidence="5" id="KW-1185">Reference proteome</keyword>
<name>A0AAF0DAI9_9EURO</name>
<sequence length="483" mass="50320">MKSHSFLSRASTLILLLASIAYAASDGSNHGHGDVIGIPKDGFGLKHHHLHRRAAFSPRANAIMRRRGTCEFPSDAGLVAVTPNKANAGWAMSPDQSCQPGNYCPYACPAGMVMAQWDPDATSYSYPKSMNGGLYCDKSGKVSKPFPDKPYCVDASGPVVAKNKAGGVVAFCQTVLPGNEAMLIPTSVNSSAKLAVPDPRYWCSTAAHYYINPPGKDTDTACVWGTKDNPWGNWAAYVAGANMDDKGQTFLKIGWNPIYLEPATPFRSESPSYGVKIECEGGGCNGLPCEIDPSKNGINQMTGSNTNGAGGASFCVVTVPQGSKASVVVFDAGKGNSGDSTKPKEDSKSDKAQKSPEPTTSTPQPTTTAKETSTPTPEPTTTNIVSSTSSLAKTTSTIASTTSTKSSFVTTHTSKAPTLSPHVFVEKPSSSIFRASNSTTTVASATLSPTVSTPPKPGAASAATLSIASLTASFLVVSTFLSF</sequence>
<evidence type="ECO:0000256" key="2">
    <source>
        <dbReference type="SAM" id="MobiDB-lite"/>
    </source>
</evidence>
<organism evidence="4 5">
    <name type="scientific">Emydomyces testavorans</name>
    <dbReference type="NCBI Taxonomy" id="2070801"/>
    <lineage>
        <taxon>Eukaryota</taxon>
        <taxon>Fungi</taxon>
        <taxon>Dikarya</taxon>
        <taxon>Ascomycota</taxon>
        <taxon>Pezizomycotina</taxon>
        <taxon>Eurotiomycetes</taxon>
        <taxon>Eurotiomycetidae</taxon>
        <taxon>Onygenales</taxon>
        <taxon>Nannizziopsiaceae</taxon>
        <taxon>Emydomyces</taxon>
    </lineage>
</organism>
<evidence type="ECO:0000256" key="1">
    <source>
        <dbReference type="ARBA" id="ARBA00010579"/>
    </source>
</evidence>
<dbReference type="Pfam" id="PF03856">
    <property type="entry name" value="SUN"/>
    <property type="match status" value="1"/>
</dbReference>
<evidence type="ECO:0000313" key="5">
    <source>
        <dbReference type="Proteomes" id="UP001219355"/>
    </source>
</evidence>
<dbReference type="PANTHER" id="PTHR31654:SF0">
    <property type="entry name" value="SECRETED BETA-GLUCOSIDASE ADG3-RELATED"/>
    <property type="match status" value="1"/>
</dbReference>
<dbReference type="AlphaFoldDB" id="A0AAF0DAI9"/>
<reference evidence="4" key="1">
    <citation type="submission" date="2023-03" db="EMBL/GenBank/DDBJ databases">
        <title>Emydomyces testavorans Genome Sequence.</title>
        <authorList>
            <person name="Hoyer L."/>
        </authorList>
    </citation>
    <scope>NUCLEOTIDE SEQUENCE</scope>
    <source>
        <strain evidence="4">16-2883</strain>
    </source>
</reference>
<evidence type="ECO:0000313" key="4">
    <source>
        <dbReference type="EMBL" id="WEW54909.1"/>
    </source>
</evidence>
<comment type="similarity">
    <text evidence="1">Belongs to the SUN family.</text>
</comment>
<dbReference type="Proteomes" id="UP001219355">
    <property type="component" value="Chromosome 1"/>
</dbReference>
<feature type="signal peptide" evidence="3">
    <location>
        <begin position="1"/>
        <end position="23"/>
    </location>
</feature>
<gene>
    <name evidence="4" type="ORF">PRK78_000336</name>
</gene>
<dbReference type="EMBL" id="CP120627">
    <property type="protein sequence ID" value="WEW54909.1"/>
    <property type="molecule type" value="Genomic_DNA"/>
</dbReference>
<feature type="region of interest" description="Disordered" evidence="2">
    <location>
        <begin position="331"/>
        <end position="396"/>
    </location>
</feature>
<proteinExistence type="inferred from homology"/>
<keyword evidence="3" id="KW-0732">Signal</keyword>
<evidence type="ECO:0000256" key="3">
    <source>
        <dbReference type="SAM" id="SignalP"/>
    </source>
</evidence>
<feature type="chain" id="PRO_5042251404" evidence="3">
    <location>
        <begin position="24"/>
        <end position="483"/>
    </location>
</feature>